<keyword evidence="3 5" id="KW-1133">Transmembrane helix</keyword>
<keyword evidence="2 5" id="KW-0812">Transmembrane</keyword>
<name>A0A1E5R0D4_9ASCO</name>
<evidence type="ECO:0000313" key="7">
    <source>
        <dbReference type="Proteomes" id="UP000095728"/>
    </source>
</evidence>
<dbReference type="GO" id="GO:0030026">
    <property type="term" value="P:intracellular manganese ion homeostasis"/>
    <property type="evidence" value="ECO:0007669"/>
    <property type="project" value="TreeGrafter"/>
</dbReference>
<evidence type="ECO:0000256" key="1">
    <source>
        <dbReference type="ARBA" id="ARBA00004141"/>
    </source>
</evidence>
<organism evidence="6 7">
    <name type="scientific">Hanseniaspora osmophila</name>
    <dbReference type="NCBI Taxonomy" id="56408"/>
    <lineage>
        <taxon>Eukaryota</taxon>
        <taxon>Fungi</taxon>
        <taxon>Dikarya</taxon>
        <taxon>Ascomycota</taxon>
        <taxon>Saccharomycotina</taxon>
        <taxon>Saccharomycetes</taxon>
        <taxon>Saccharomycodales</taxon>
        <taxon>Saccharomycodaceae</taxon>
        <taxon>Hanseniaspora</taxon>
    </lineage>
</organism>
<dbReference type="PANTHER" id="PTHR11706:SF29">
    <property type="entry name" value="IRON TRANSPORTER SMF3"/>
    <property type="match status" value="1"/>
</dbReference>
<feature type="transmembrane region" description="Helical" evidence="5">
    <location>
        <begin position="91"/>
        <end position="116"/>
    </location>
</feature>
<dbReference type="STRING" id="56408.A0A1E5R0D4"/>
<dbReference type="NCBIfam" id="NF037982">
    <property type="entry name" value="Nramp_1"/>
    <property type="match status" value="1"/>
</dbReference>
<feature type="transmembrane region" description="Helical" evidence="5">
    <location>
        <begin position="260"/>
        <end position="284"/>
    </location>
</feature>
<evidence type="ECO:0000256" key="5">
    <source>
        <dbReference type="SAM" id="Phobius"/>
    </source>
</evidence>
<dbReference type="GO" id="GO:0015086">
    <property type="term" value="F:cadmium ion transmembrane transporter activity"/>
    <property type="evidence" value="ECO:0007669"/>
    <property type="project" value="TreeGrafter"/>
</dbReference>
<feature type="transmembrane region" description="Helical" evidence="5">
    <location>
        <begin position="122"/>
        <end position="142"/>
    </location>
</feature>
<dbReference type="FunCoup" id="A0A1E5R0D4">
    <property type="interactions" value="226"/>
</dbReference>
<dbReference type="OrthoDB" id="409173at2759"/>
<evidence type="ECO:0000313" key="6">
    <source>
        <dbReference type="EMBL" id="OEJ80354.1"/>
    </source>
</evidence>
<feature type="transmembrane region" description="Helical" evidence="5">
    <location>
        <begin position="375"/>
        <end position="398"/>
    </location>
</feature>
<sequence length="467" mass="51891">MANYKEIKRTLKKFMSFIGPGILVSVAFMDPGNYSEAVSSAALYKYKLLFAIMVSNVFAVILQVLCCKLGIVTGKDLAENCKQHLPKKLNYVIYTFSQLAIIATDLAEIVGTAIALKILFNIPLLLGVLLTVLDCLMILVFYRTDGYSMKRVRFFELFVTSLVGLTVICFILELFKISIPNKKELYEGFLPHPSMFKDHQFIYFQIGIMGATIMPHSLFLGSSVVKSRLQAYDLKHNGKVTAKPTLAAIKSTLTFSYIELIISLFFIATFVNSAILIVSGATLYGQPNAEDADLLSIYDMLSEYLSPAAGLIFALSILFSGQSATFIGTMTSEIVSMGFLDWTLAPWLTKLITRLIAVVPCVFVTIAFGEKGISSILNLSQVVLSLILPIVAGPLIYFTSCNKYMAVEQEEETGAPDERTLLNSGKKMVYYTNGKFMKWSSIFIWFTISILNFYLVVSFMLGADVQF</sequence>
<feature type="transmembrane region" description="Helical" evidence="5">
    <location>
        <begin position="442"/>
        <end position="463"/>
    </location>
</feature>
<evidence type="ECO:0000256" key="2">
    <source>
        <dbReference type="ARBA" id="ARBA00022692"/>
    </source>
</evidence>
<feature type="transmembrane region" description="Helical" evidence="5">
    <location>
        <begin position="351"/>
        <end position="369"/>
    </location>
</feature>
<comment type="subcellular location">
    <subcellularLocation>
        <location evidence="1">Membrane</location>
        <topology evidence="1">Multi-pass membrane protein</topology>
    </subcellularLocation>
</comment>
<dbReference type="EMBL" id="LPNM01000012">
    <property type="protein sequence ID" value="OEJ80354.1"/>
    <property type="molecule type" value="Genomic_DNA"/>
</dbReference>
<feature type="transmembrane region" description="Helical" evidence="5">
    <location>
        <begin position="49"/>
        <end position="71"/>
    </location>
</feature>
<dbReference type="PRINTS" id="PR00447">
    <property type="entry name" value="NATRESASSCMP"/>
</dbReference>
<dbReference type="NCBIfam" id="TIGR01197">
    <property type="entry name" value="nramp"/>
    <property type="match status" value="1"/>
</dbReference>
<dbReference type="InParanoid" id="A0A1E5R0D4"/>
<dbReference type="PANTHER" id="PTHR11706">
    <property type="entry name" value="SOLUTE CARRIER PROTEIN FAMILY 11 MEMBER"/>
    <property type="match status" value="1"/>
</dbReference>
<protein>
    <submittedName>
        <fullName evidence="6">Iron transporter SMF3</fullName>
    </submittedName>
</protein>
<evidence type="ECO:0000256" key="4">
    <source>
        <dbReference type="ARBA" id="ARBA00023136"/>
    </source>
</evidence>
<reference evidence="7" key="1">
    <citation type="journal article" date="2016" name="Genome Announc.">
        <title>Genome sequences of three species of Hanseniaspora isolated from spontaneous wine fermentations.</title>
        <authorList>
            <person name="Sternes P.R."/>
            <person name="Lee D."/>
            <person name="Kutyna D.R."/>
            <person name="Borneman A.R."/>
        </authorList>
    </citation>
    <scope>NUCLEOTIDE SEQUENCE [LARGE SCALE GENOMIC DNA]</scope>
    <source>
        <strain evidence="7">AWRI3579</strain>
    </source>
</reference>
<evidence type="ECO:0000256" key="3">
    <source>
        <dbReference type="ARBA" id="ARBA00022989"/>
    </source>
</evidence>
<keyword evidence="4 5" id="KW-0472">Membrane</keyword>
<dbReference type="Proteomes" id="UP000095728">
    <property type="component" value="Unassembled WGS sequence"/>
</dbReference>
<keyword evidence="7" id="KW-1185">Reference proteome</keyword>
<feature type="transmembrane region" description="Helical" evidence="5">
    <location>
        <begin position="154"/>
        <end position="175"/>
    </location>
</feature>
<dbReference type="GO" id="GO:0034755">
    <property type="term" value="P:iron ion transmembrane transport"/>
    <property type="evidence" value="ECO:0007669"/>
    <property type="project" value="TreeGrafter"/>
</dbReference>
<accession>A0A1E5R0D4</accession>
<dbReference type="InterPro" id="IPR001046">
    <property type="entry name" value="NRAMP_fam"/>
</dbReference>
<dbReference type="GO" id="GO:0005384">
    <property type="term" value="F:manganese ion transmembrane transporter activity"/>
    <property type="evidence" value="ECO:0007669"/>
    <property type="project" value="TreeGrafter"/>
</dbReference>
<feature type="transmembrane region" description="Helical" evidence="5">
    <location>
        <begin position="12"/>
        <end position="29"/>
    </location>
</feature>
<proteinExistence type="predicted"/>
<feature type="transmembrane region" description="Helical" evidence="5">
    <location>
        <begin position="201"/>
        <end position="220"/>
    </location>
</feature>
<comment type="caution">
    <text evidence="6">The sequence shown here is derived from an EMBL/GenBank/DDBJ whole genome shotgun (WGS) entry which is preliminary data.</text>
</comment>
<dbReference type="Pfam" id="PF01566">
    <property type="entry name" value="Nramp"/>
    <property type="match status" value="1"/>
</dbReference>
<dbReference type="GO" id="GO:0000329">
    <property type="term" value="C:fungal-type vacuole membrane"/>
    <property type="evidence" value="ECO:0007669"/>
    <property type="project" value="TreeGrafter"/>
</dbReference>
<gene>
    <name evidence="6" type="ORF">AWRI3579_g4412</name>
</gene>
<dbReference type="AlphaFoldDB" id="A0A1E5R0D4"/>
<feature type="transmembrane region" description="Helical" evidence="5">
    <location>
        <begin position="304"/>
        <end position="330"/>
    </location>
</feature>